<dbReference type="AlphaFoldDB" id="K2QIU5"/>
<protein>
    <submittedName>
        <fullName evidence="1">Phage protein</fullName>
    </submittedName>
</protein>
<evidence type="ECO:0000313" key="2">
    <source>
        <dbReference type="Proteomes" id="UP000007364"/>
    </source>
</evidence>
<gene>
    <name evidence="1" type="ORF">I215_11194</name>
</gene>
<proteinExistence type="predicted"/>
<accession>K2QIU5</accession>
<dbReference type="eggNOG" id="ENOG5032CDE">
    <property type="taxonomic scope" value="Bacteria"/>
</dbReference>
<name>K2QIU5_9FLAO</name>
<sequence length="387" mass="44771">MLTIFIENPIIFIGYSLDDKNIQSILKSIIKCLTKEKIEKLKDRLIFCQWTPNSIETEMSDSTLLISDTIIPIKLITTNDFIDVYTVLANNKRKLPIKILRQMKGMVYDFVKSNNSKSKIYVTDNLENIENIHNAEFVYGVGLKDRFAEVGIKGIELKDVLLDSIKSREWDAIKISELCLPFLNGKYIPYFKHLRAAGYLNDNNNIDEDNETTEFSPEFIKKVNDVKTESFYPSASYVRKKEEINKSYKSLHDLISTNNQIHILMYTPFSKASRPGEYVAFFTIQIPTMEGPGIVFLGCDAYSEFGFHTGVEEDESPANILKHIYLLTEDEKFVIHRDKGFTLVLDRYEELSERIEGIIKPVNGRLLFNKKFHDKITKPMREGFLKH</sequence>
<reference evidence="1 2" key="1">
    <citation type="journal article" date="2012" name="J. Bacteriol.">
        <title>Genome Sequence of Galbibacter marinum Type Strain ck-I2-15.</title>
        <authorList>
            <person name="Lai Q."/>
            <person name="Li C."/>
            <person name="Shao Z."/>
        </authorList>
    </citation>
    <scope>NUCLEOTIDE SEQUENCE [LARGE SCALE GENOMIC DNA]</scope>
    <source>
        <strain evidence="2">ck-I2-15</strain>
    </source>
</reference>
<evidence type="ECO:0000313" key="1">
    <source>
        <dbReference type="EMBL" id="EKF54632.1"/>
    </source>
</evidence>
<comment type="caution">
    <text evidence="1">The sequence shown here is derived from an EMBL/GenBank/DDBJ whole genome shotgun (WGS) entry which is preliminary data.</text>
</comment>
<dbReference type="STRING" id="555500.I215_11194"/>
<dbReference type="EMBL" id="AMSG01000017">
    <property type="protein sequence ID" value="EKF54632.1"/>
    <property type="molecule type" value="Genomic_DNA"/>
</dbReference>
<keyword evidence="2" id="KW-1185">Reference proteome</keyword>
<organism evidence="1 2">
    <name type="scientific">Galbibacter marinus</name>
    <dbReference type="NCBI Taxonomy" id="555500"/>
    <lineage>
        <taxon>Bacteria</taxon>
        <taxon>Pseudomonadati</taxon>
        <taxon>Bacteroidota</taxon>
        <taxon>Flavobacteriia</taxon>
        <taxon>Flavobacteriales</taxon>
        <taxon>Flavobacteriaceae</taxon>
        <taxon>Galbibacter</taxon>
    </lineage>
</organism>
<dbReference type="Proteomes" id="UP000007364">
    <property type="component" value="Unassembled WGS sequence"/>
</dbReference>